<organism evidence="2 3">
    <name type="scientific">Fibrivirga algicola</name>
    <dbReference type="NCBI Taxonomy" id="2950420"/>
    <lineage>
        <taxon>Bacteria</taxon>
        <taxon>Pseudomonadati</taxon>
        <taxon>Bacteroidota</taxon>
        <taxon>Cytophagia</taxon>
        <taxon>Cytophagales</taxon>
        <taxon>Spirosomataceae</taxon>
        <taxon>Fibrivirga</taxon>
    </lineage>
</organism>
<keyword evidence="1" id="KW-0472">Membrane</keyword>
<feature type="transmembrane region" description="Helical" evidence="1">
    <location>
        <begin position="84"/>
        <end position="106"/>
    </location>
</feature>
<evidence type="ECO:0000256" key="1">
    <source>
        <dbReference type="SAM" id="Phobius"/>
    </source>
</evidence>
<dbReference type="Proteomes" id="UP000606008">
    <property type="component" value="Unassembled WGS sequence"/>
</dbReference>
<keyword evidence="1" id="KW-1133">Transmembrane helix</keyword>
<proteinExistence type="predicted"/>
<feature type="transmembrane region" description="Helical" evidence="1">
    <location>
        <begin position="39"/>
        <end position="63"/>
    </location>
</feature>
<protein>
    <submittedName>
        <fullName evidence="2">Uncharacterized protein</fullName>
    </submittedName>
</protein>
<name>A0ABX0QE87_9BACT</name>
<feature type="transmembrane region" description="Helical" evidence="1">
    <location>
        <begin position="118"/>
        <end position="145"/>
    </location>
</feature>
<dbReference type="RefSeq" id="WP_166691950.1">
    <property type="nucleotide sequence ID" value="NZ_WAEL01000003.1"/>
</dbReference>
<dbReference type="EMBL" id="WAEL01000003">
    <property type="protein sequence ID" value="NID10734.1"/>
    <property type="molecule type" value="Genomic_DNA"/>
</dbReference>
<keyword evidence="3" id="KW-1185">Reference proteome</keyword>
<evidence type="ECO:0000313" key="3">
    <source>
        <dbReference type="Proteomes" id="UP000606008"/>
    </source>
</evidence>
<sequence>MPLSMNMLDTLVAIAYVATNAFAVVQVIGTYRWPTVTRVLFAIFFGVAAVVNIRTVLTTPWVYQSYADYSVPVYSRFILGPFEAIIQPMVLCIAVGQALIAGTMFMKGAWFRLGCVSGILFGILIAPLGLGAAFPATLLLSVAFYRLYRNNNRTTIADVITNQNFYLPID</sequence>
<reference evidence="2" key="1">
    <citation type="submission" date="2024-05" db="EMBL/GenBank/DDBJ databases">
        <authorList>
            <person name="Jung D.-H."/>
        </authorList>
    </citation>
    <scope>NUCLEOTIDE SEQUENCE</scope>
    <source>
        <strain evidence="2">JA-25</strain>
    </source>
</reference>
<keyword evidence="1" id="KW-0812">Transmembrane</keyword>
<comment type="caution">
    <text evidence="2">The sequence shown here is derived from an EMBL/GenBank/DDBJ whole genome shotgun (WGS) entry which is preliminary data.</text>
</comment>
<evidence type="ECO:0000313" key="2">
    <source>
        <dbReference type="EMBL" id="NID10734.1"/>
    </source>
</evidence>
<gene>
    <name evidence="2" type="ORF">F7231_11180</name>
</gene>
<accession>A0ABX0QE87</accession>